<dbReference type="OrthoDB" id="9978766at2759"/>
<keyword evidence="4" id="KW-1185">Reference proteome</keyword>
<protein>
    <submittedName>
        <fullName evidence="3">Uncharacterized protein</fullName>
    </submittedName>
</protein>
<dbReference type="EMBL" id="CAJNOM010000155">
    <property type="protein sequence ID" value="CAF1153016.1"/>
    <property type="molecule type" value="Genomic_DNA"/>
</dbReference>
<keyword evidence="1" id="KW-0472">Membrane</keyword>
<name>A0A814SVI4_9BILA</name>
<dbReference type="EMBL" id="CAJNOI010000125">
    <property type="protein sequence ID" value="CAF1099180.1"/>
    <property type="molecule type" value="Genomic_DNA"/>
</dbReference>
<dbReference type="Proteomes" id="UP000663877">
    <property type="component" value="Unassembled WGS sequence"/>
</dbReference>
<keyword evidence="1" id="KW-0812">Transmembrane</keyword>
<evidence type="ECO:0000313" key="2">
    <source>
        <dbReference type="EMBL" id="CAF1099180.1"/>
    </source>
</evidence>
<gene>
    <name evidence="2" type="ORF">BJG266_LOCUS21254</name>
    <name evidence="3" type="ORF">QVE165_LOCUS23126</name>
</gene>
<keyword evidence="1" id="KW-1133">Transmembrane helix</keyword>
<reference evidence="3" key="1">
    <citation type="submission" date="2021-02" db="EMBL/GenBank/DDBJ databases">
        <authorList>
            <person name="Nowell W R."/>
        </authorList>
    </citation>
    <scope>NUCLEOTIDE SEQUENCE</scope>
</reference>
<accession>A0A814SVI4</accession>
<evidence type="ECO:0000256" key="1">
    <source>
        <dbReference type="SAM" id="Phobius"/>
    </source>
</evidence>
<evidence type="ECO:0000313" key="4">
    <source>
        <dbReference type="Proteomes" id="UP000663832"/>
    </source>
</evidence>
<evidence type="ECO:0000313" key="3">
    <source>
        <dbReference type="EMBL" id="CAF1153016.1"/>
    </source>
</evidence>
<sequence>MSIRFWLVIMIVVSTVMIDGFPYLRTLTEDECKAYFISNDINKIVYAYFNCPKKLRPKYENVKSYVVKRSLESFDDKQEKYANLL</sequence>
<proteinExistence type="predicted"/>
<feature type="transmembrane region" description="Helical" evidence="1">
    <location>
        <begin position="6"/>
        <end position="24"/>
    </location>
</feature>
<comment type="caution">
    <text evidence="3">The sequence shown here is derived from an EMBL/GenBank/DDBJ whole genome shotgun (WGS) entry which is preliminary data.</text>
</comment>
<dbReference type="AlphaFoldDB" id="A0A814SVI4"/>
<dbReference type="Proteomes" id="UP000663832">
    <property type="component" value="Unassembled WGS sequence"/>
</dbReference>
<organism evidence="3 4">
    <name type="scientific">Adineta steineri</name>
    <dbReference type="NCBI Taxonomy" id="433720"/>
    <lineage>
        <taxon>Eukaryota</taxon>
        <taxon>Metazoa</taxon>
        <taxon>Spiralia</taxon>
        <taxon>Gnathifera</taxon>
        <taxon>Rotifera</taxon>
        <taxon>Eurotatoria</taxon>
        <taxon>Bdelloidea</taxon>
        <taxon>Adinetida</taxon>
        <taxon>Adinetidae</taxon>
        <taxon>Adineta</taxon>
    </lineage>
</organism>